<evidence type="ECO:0000313" key="2">
    <source>
        <dbReference type="EMBL" id="KAL0072106.1"/>
    </source>
</evidence>
<comment type="caution">
    <text evidence="2">The sequence shown here is derived from an EMBL/GenBank/DDBJ whole genome shotgun (WGS) entry which is preliminary data.</text>
</comment>
<accession>A0ABR3AFD2</accession>
<dbReference type="EMBL" id="JBBXMP010000002">
    <property type="protein sequence ID" value="KAL0072106.1"/>
    <property type="molecule type" value="Genomic_DNA"/>
</dbReference>
<protein>
    <submittedName>
        <fullName evidence="2">Uncharacterized protein</fullName>
    </submittedName>
</protein>
<keyword evidence="3" id="KW-1185">Reference proteome</keyword>
<feature type="region of interest" description="Disordered" evidence="1">
    <location>
        <begin position="126"/>
        <end position="199"/>
    </location>
</feature>
<feature type="compositionally biased region" description="Acidic residues" evidence="1">
    <location>
        <begin position="150"/>
        <end position="161"/>
    </location>
</feature>
<evidence type="ECO:0000313" key="3">
    <source>
        <dbReference type="Proteomes" id="UP001437256"/>
    </source>
</evidence>
<feature type="compositionally biased region" description="Basic and acidic residues" evidence="1">
    <location>
        <begin position="1"/>
        <end position="28"/>
    </location>
</feature>
<name>A0ABR3AFD2_9AGAR</name>
<organism evidence="2 3">
    <name type="scientific">Marasmius tenuissimus</name>
    <dbReference type="NCBI Taxonomy" id="585030"/>
    <lineage>
        <taxon>Eukaryota</taxon>
        <taxon>Fungi</taxon>
        <taxon>Dikarya</taxon>
        <taxon>Basidiomycota</taxon>
        <taxon>Agaricomycotina</taxon>
        <taxon>Agaricomycetes</taxon>
        <taxon>Agaricomycetidae</taxon>
        <taxon>Agaricales</taxon>
        <taxon>Marasmiineae</taxon>
        <taxon>Marasmiaceae</taxon>
        <taxon>Marasmius</taxon>
    </lineage>
</organism>
<dbReference type="Proteomes" id="UP001437256">
    <property type="component" value="Unassembled WGS sequence"/>
</dbReference>
<sequence>MEIEEKEKKRLGGRSSDDDTHESDHEVEMTSDDCMMAGPHTPTPAFAATSAEFHLFPRTSVRPRHGSLHTASLSSHSDTPSLAELSSLRSNAFWELQRSVLENGEGLVRRMRDYEHTRSRADTFTRVKDAQKRGKKRSSLLTFGRRDPTPLDDESDEEEEIQIFAGHIPQPFPGREVRHKTSSSSEAPTGGWSIPSSERCSSPCSSYYMTDDEPIVTPETDYQCNSSETPAPSCVATHDFSSFPGIEDTTSMTAQSIPSSRSEKAIAALTLALANGSAGINDYDALRNLQPVLALDDSQVGDMWH</sequence>
<proteinExistence type="predicted"/>
<gene>
    <name evidence="2" type="ORF">AAF712_001029</name>
</gene>
<feature type="region of interest" description="Disordered" evidence="1">
    <location>
        <begin position="1"/>
        <end position="43"/>
    </location>
</feature>
<reference evidence="2 3" key="1">
    <citation type="submission" date="2024-05" db="EMBL/GenBank/DDBJ databases">
        <title>A draft genome resource for the thread blight pathogen Marasmius tenuissimus strain MS-2.</title>
        <authorList>
            <person name="Yulfo-Soto G.E."/>
            <person name="Baruah I.K."/>
            <person name="Amoako-Attah I."/>
            <person name="Bukari Y."/>
            <person name="Meinhardt L.W."/>
            <person name="Bailey B.A."/>
            <person name="Cohen S.P."/>
        </authorList>
    </citation>
    <scope>NUCLEOTIDE SEQUENCE [LARGE SCALE GENOMIC DNA]</scope>
    <source>
        <strain evidence="2 3">MS-2</strain>
    </source>
</reference>
<evidence type="ECO:0000256" key="1">
    <source>
        <dbReference type="SAM" id="MobiDB-lite"/>
    </source>
</evidence>